<dbReference type="CDD" id="cd15796">
    <property type="entry name" value="CIF_like"/>
    <property type="match status" value="1"/>
</dbReference>
<dbReference type="SMART" id="SM00856">
    <property type="entry name" value="PMEI"/>
    <property type="match status" value="1"/>
</dbReference>
<dbReference type="InterPro" id="IPR034087">
    <property type="entry name" value="C/VIF1"/>
</dbReference>
<dbReference type="Gene3D" id="1.20.140.40">
    <property type="entry name" value="Invertase/pectin methylesterase inhibitor family protein"/>
    <property type="match status" value="1"/>
</dbReference>
<dbReference type="InterPro" id="IPR035513">
    <property type="entry name" value="Invertase/methylesterase_inhib"/>
</dbReference>
<feature type="signal peptide" evidence="4">
    <location>
        <begin position="1"/>
        <end position="20"/>
    </location>
</feature>
<comment type="similarity">
    <text evidence="3">Belongs to the PMEI family.</text>
</comment>
<keyword evidence="2" id="KW-1015">Disulfide bond</keyword>
<dbReference type="EMBL" id="CAWUPB010000850">
    <property type="protein sequence ID" value="CAK7325273.1"/>
    <property type="molecule type" value="Genomic_DNA"/>
</dbReference>
<accession>A0AAV1QUJ6</accession>
<dbReference type="Pfam" id="PF04043">
    <property type="entry name" value="PMEI"/>
    <property type="match status" value="1"/>
</dbReference>
<keyword evidence="1 4" id="KW-0732">Signal</keyword>
<evidence type="ECO:0000256" key="2">
    <source>
        <dbReference type="ARBA" id="ARBA00023157"/>
    </source>
</evidence>
<gene>
    <name evidence="6" type="ORF">DCAF_LOCUS2946</name>
</gene>
<dbReference type="InterPro" id="IPR006501">
    <property type="entry name" value="Pectinesterase_inhib_dom"/>
</dbReference>
<feature type="domain" description="Pectinesterase inhibitor" evidence="5">
    <location>
        <begin position="20"/>
        <end position="160"/>
    </location>
</feature>
<keyword evidence="7" id="KW-1185">Reference proteome</keyword>
<evidence type="ECO:0000259" key="5">
    <source>
        <dbReference type="SMART" id="SM00856"/>
    </source>
</evidence>
<dbReference type="AlphaFoldDB" id="A0AAV1QUJ6"/>
<evidence type="ECO:0000313" key="6">
    <source>
        <dbReference type="EMBL" id="CAK7325273.1"/>
    </source>
</evidence>
<dbReference type="SUPFAM" id="SSF101148">
    <property type="entry name" value="Plant invertase/pectin methylesterase inhibitor"/>
    <property type="match status" value="1"/>
</dbReference>
<evidence type="ECO:0000256" key="3">
    <source>
        <dbReference type="ARBA" id="ARBA00038471"/>
    </source>
</evidence>
<dbReference type="NCBIfam" id="TIGR01614">
    <property type="entry name" value="PME_inhib"/>
    <property type="match status" value="1"/>
</dbReference>
<proteinExistence type="inferred from homology"/>
<dbReference type="PANTHER" id="PTHR35357:SF17">
    <property type="entry name" value="PECTINESTERASE INHIBITOR 12"/>
    <property type="match status" value="1"/>
</dbReference>
<organism evidence="6 7">
    <name type="scientific">Dovyalis caffra</name>
    <dbReference type="NCBI Taxonomy" id="77055"/>
    <lineage>
        <taxon>Eukaryota</taxon>
        <taxon>Viridiplantae</taxon>
        <taxon>Streptophyta</taxon>
        <taxon>Embryophyta</taxon>
        <taxon>Tracheophyta</taxon>
        <taxon>Spermatophyta</taxon>
        <taxon>Magnoliopsida</taxon>
        <taxon>eudicotyledons</taxon>
        <taxon>Gunneridae</taxon>
        <taxon>Pentapetalae</taxon>
        <taxon>rosids</taxon>
        <taxon>fabids</taxon>
        <taxon>Malpighiales</taxon>
        <taxon>Salicaceae</taxon>
        <taxon>Flacourtieae</taxon>
        <taxon>Dovyalis</taxon>
    </lineage>
</organism>
<protein>
    <recommendedName>
        <fullName evidence="5">Pectinesterase inhibitor domain-containing protein</fullName>
    </recommendedName>
</protein>
<reference evidence="6 7" key="1">
    <citation type="submission" date="2024-01" db="EMBL/GenBank/DDBJ databases">
        <authorList>
            <person name="Waweru B."/>
        </authorList>
    </citation>
    <scope>NUCLEOTIDE SEQUENCE [LARGE SCALE GENOMIC DNA]</scope>
</reference>
<dbReference type="GO" id="GO:0004857">
    <property type="term" value="F:enzyme inhibitor activity"/>
    <property type="evidence" value="ECO:0007669"/>
    <property type="project" value="InterPro"/>
</dbReference>
<evidence type="ECO:0000256" key="1">
    <source>
        <dbReference type="ARBA" id="ARBA00022729"/>
    </source>
</evidence>
<feature type="chain" id="PRO_5043427058" description="Pectinesterase inhibitor domain-containing protein" evidence="4">
    <location>
        <begin position="21"/>
        <end position="165"/>
    </location>
</feature>
<evidence type="ECO:0000256" key="4">
    <source>
        <dbReference type="SAM" id="SignalP"/>
    </source>
</evidence>
<comment type="caution">
    <text evidence="6">The sequence shown here is derived from an EMBL/GenBank/DDBJ whole genome shotgun (WGS) entry which is preliminary data.</text>
</comment>
<sequence length="165" mass="17404">MFLSIATLLLFVSQCNIVQSDANLIQQICKRTPNFNICVTSLQSDPKSSTADINGLALIMVGVLKAKSTSTLNLINQKLKESPALKQPLTSCASKYNAILTGDIPQATEALQKGNPKFAESGANDAALEADLCEGGFKGSSPITASNKLVHDISVVTAAIVRNLL</sequence>
<evidence type="ECO:0000313" key="7">
    <source>
        <dbReference type="Proteomes" id="UP001314170"/>
    </source>
</evidence>
<dbReference type="PANTHER" id="PTHR35357">
    <property type="entry name" value="OS02G0537100 PROTEIN"/>
    <property type="match status" value="1"/>
</dbReference>
<name>A0AAV1QUJ6_9ROSI</name>
<dbReference type="FunFam" id="1.20.140.40:FF:000009">
    <property type="entry name" value="Invertase/pectin methylesterase inhibitor family protein"/>
    <property type="match status" value="1"/>
</dbReference>
<dbReference type="Proteomes" id="UP001314170">
    <property type="component" value="Unassembled WGS sequence"/>
</dbReference>